<evidence type="ECO:0000256" key="6">
    <source>
        <dbReference type="SAM" id="Phobius"/>
    </source>
</evidence>
<dbReference type="Pfam" id="PF07690">
    <property type="entry name" value="MFS_1"/>
    <property type="match status" value="1"/>
</dbReference>
<feature type="transmembrane region" description="Helical" evidence="6">
    <location>
        <begin position="247"/>
        <end position="269"/>
    </location>
</feature>
<organism evidence="8 9">
    <name type="scientific">[Myrmecia] bisecta</name>
    <dbReference type="NCBI Taxonomy" id="41462"/>
    <lineage>
        <taxon>Eukaryota</taxon>
        <taxon>Viridiplantae</taxon>
        <taxon>Chlorophyta</taxon>
        <taxon>core chlorophytes</taxon>
        <taxon>Trebouxiophyceae</taxon>
        <taxon>Trebouxiales</taxon>
        <taxon>Trebouxiaceae</taxon>
        <taxon>Myrmecia</taxon>
    </lineage>
</organism>
<dbReference type="PROSITE" id="PS50850">
    <property type="entry name" value="MFS"/>
    <property type="match status" value="1"/>
</dbReference>
<keyword evidence="9" id="KW-1185">Reference proteome</keyword>
<feature type="transmembrane region" description="Helical" evidence="6">
    <location>
        <begin position="158"/>
        <end position="181"/>
    </location>
</feature>
<dbReference type="GO" id="GO:0016020">
    <property type="term" value="C:membrane"/>
    <property type="evidence" value="ECO:0007669"/>
    <property type="project" value="UniProtKB-SubCell"/>
</dbReference>
<dbReference type="Proteomes" id="UP001489004">
    <property type="component" value="Unassembled WGS sequence"/>
</dbReference>
<sequence>MGKPANGPDATQDRAWTGHSHSTAVKPRQPGGISWDLWLVYLNVTLYATCYMAQVPVLPYLIKSLGADAAAYGTLQTVFSTVQLFGGLVSGPLIDRFGARAVFIVSFASSALSYGLTARADTMLLLYASRLPTVFQHAVLGARAYVTARSSEKDRARLLGYVGVAYGIGFAVGPYVGGLLSAHSLQLAAWVATGGSLLSVALILLFLPRDMEAAKPHADVEASRAAPKAKLSDIVTVCGLPGVPSLLVVKVLTGLAFAIFHSTFTLILVDQFGLEAKDNGLVLSYVGVASIVVQAVVVGWVSQRFPDSRVVKASLAGLLLSFGLLAATMRVWQLLLVLLPLSATGILISTINTAQLTKAVPAGQRGTVIAVDMSIGSGVRVLSPTLGTWLLTTFSFPSIGGSSAVLVALLLLLIQLQYIECAPHARKVE</sequence>
<dbReference type="Gene3D" id="1.20.1250.20">
    <property type="entry name" value="MFS general substrate transporter like domains"/>
    <property type="match status" value="1"/>
</dbReference>
<dbReference type="PRINTS" id="PR01035">
    <property type="entry name" value="TCRTETA"/>
</dbReference>
<keyword evidence="4 6" id="KW-0472">Membrane</keyword>
<dbReference type="InterPro" id="IPR001958">
    <property type="entry name" value="Tet-R_TetA/multi-R_MdtG-like"/>
</dbReference>
<feature type="domain" description="Major facilitator superfamily (MFS) profile" evidence="7">
    <location>
        <begin position="36"/>
        <end position="426"/>
    </location>
</feature>
<feature type="transmembrane region" description="Helical" evidence="6">
    <location>
        <begin position="101"/>
        <end position="118"/>
    </location>
</feature>
<dbReference type="SUPFAM" id="SSF103473">
    <property type="entry name" value="MFS general substrate transporter"/>
    <property type="match status" value="1"/>
</dbReference>
<evidence type="ECO:0000313" key="8">
    <source>
        <dbReference type="EMBL" id="KAK9812840.1"/>
    </source>
</evidence>
<gene>
    <name evidence="8" type="ORF">WJX72_004589</name>
</gene>
<dbReference type="GO" id="GO:0005635">
    <property type="term" value="C:nuclear envelope"/>
    <property type="evidence" value="ECO:0007669"/>
    <property type="project" value="TreeGrafter"/>
</dbReference>
<feature type="transmembrane region" description="Helical" evidence="6">
    <location>
        <begin position="389"/>
        <end position="414"/>
    </location>
</feature>
<accession>A0AAW1PWT4</accession>
<evidence type="ECO:0000256" key="4">
    <source>
        <dbReference type="ARBA" id="ARBA00023136"/>
    </source>
</evidence>
<comment type="subcellular location">
    <subcellularLocation>
        <location evidence="1">Membrane</location>
        <topology evidence="1">Multi-pass membrane protein</topology>
    </subcellularLocation>
</comment>
<feature type="transmembrane region" description="Helical" evidence="6">
    <location>
        <begin position="313"/>
        <end position="332"/>
    </location>
</feature>
<dbReference type="PANTHER" id="PTHR24002">
    <property type="entry name" value="SOLUTE CARRIER FAMILY 22 MEMBER 18"/>
    <property type="match status" value="1"/>
</dbReference>
<evidence type="ECO:0000256" key="2">
    <source>
        <dbReference type="ARBA" id="ARBA00022692"/>
    </source>
</evidence>
<dbReference type="GO" id="GO:0022857">
    <property type="term" value="F:transmembrane transporter activity"/>
    <property type="evidence" value="ECO:0007669"/>
    <property type="project" value="InterPro"/>
</dbReference>
<feature type="transmembrane region" description="Helical" evidence="6">
    <location>
        <begin position="187"/>
        <end position="207"/>
    </location>
</feature>
<dbReference type="PANTHER" id="PTHR24002:SF3">
    <property type="entry name" value="SOLUTE CARRIER FAMILY 22 MEMBER 18"/>
    <property type="match status" value="1"/>
</dbReference>
<feature type="transmembrane region" description="Helical" evidence="6">
    <location>
        <begin position="281"/>
        <end position="301"/>
    </location>
</feature>
<feature type="transmembrane region" description="Helical" evidence="6">
    <location>
        <begin position="69"/>
        <end position="89"/>
    </location>
</feature>
<keyword evidence="3 6" id="KW-1133">Transmembrane helix</keyword>
<evidence type="ECO:0000256" key="3">
    <source>
        <dbReference type="ARBA" id="ARBA00022989"/>
    </source>
</evidence>
<evidence type="ECO:0000313" key="9">
    <source>
        <dbReference type="Proteomes" id="UP001489004"/>
    </source>
</evidence>
<dbReference type="AlphaFoldDB" id="A0AAW1PWT4"/>
<dbReference type="InterPro" id="IPR011701">
    <property type="entry name" value="MFS"/>
</dbReference>
<proteinExistence type="predicted"/>
<keyword evidence="2 6" id="KW-0812">Transmembrane</keyword>
<name>A0AAW1PWT4_9CHLO</name>
<reference evidence="8 9" key="1">
    <citation type="journal article" date="2024" name="Nat. Commun.">
        <title>Phylogenomics reveals the evolutionary origins of lichenization in chlorophyte algae.</title>
        <authorList>
            <person name="Puginier C."/>
            <person name="Libourel C."/>
            <person name="Otte J."/>
            <person name="Skaloud P."/>
            <person name="Haon M."/>
            <person name="Grisel S."/>
            <person name="Petersen M."/>
            <person name="Berrin J.G."/>
            <person name="Delaux P.M."/>
            <person name="Dal Grande F."/>
            <person name="Keller J."/>
        </authorList>
    </citation>
    <scope>NUCLEOTIDE SEQUENCE [LARGE SCALE GENOMIC DNA]</scope>
    <source>
        <strain evidence="8 9">SAG 2043</strain>
    </source>
</reference>
<dbReference type="EMBL" id="JALJOR010000008">
    <property type="protein sequence ID" value="KAK9812840.1"/>
    <property type="molecule type" value="Genomic_DNA"/>
</dbReference>
<dbReference type="InterPro" id="IPR020846">
    <property type="entry name" value="MFS_dom"/>
</dbReference>
<dbReference type="InterPro" id="IPR036259">
    <property type="entry name" value="MFS_trans_sf"/>
</dbReference>
<dbReference type="CDD" id="cd17331">
    <property type="entry name" value="MFS_SLC22A18"/>
    <property type="match status" value="1"/>
</dbReference>
<feature type="transmembrane region" description="Helical" evidence="6">
    <location>
        <begin position="38"/>
        <end position="57"/>
    </location>
</feature>
<protein>
    <recommendedName>
        <fullName evidence="7">Major facilitator superfamily (MFS) profile domain-containing protein</fullName>
    </recommendedName>
</protein>
<evidence type="ECO:0000259" key="7">
    <source>
        <dbReference type="PROSITE" id="PS50850"/>
    </source>
</evidence>
<comment type="caution">
    <text evidence="8">The sequence shown here is derived from an EMBL/GenBank/DDBJ whole genome shotgun (WGS) entry which is preliminary data.</text>
</comment>
<evidence type="ECO:0000256" key="1">
    <source>
        <dbReference type="ARBA" id="ARBA00004141"/>
    </source>
</evidence>
<evidence type="ECO:0000256" key="5">
    <source>
        <dbReference type="SAM" id="MobiDB-lite"/>
    </source>
</evidence>
<feature type="region of interest" description="Disordered" evidence="5">
    <location>
        <begin position="1"/>
        <end position="26"/>
    </location>
</feature>